<dbReference type="PANTHER" id="PTHR48100:SF2">
    <property type="entry name" value="CONSERVED PROTEIN"/>
    <property type="match status" value="1"/>
</dbReference>
<dbReference type="InterPro" id="IPR013078">
    <property type="entry name" value="His_Pase_superF_clade-1"/>
</dbReference>
<name>A0A4R5K5S2_9MICC</name>
<organism evidence="1 2">
    <name type="scientific">Arthrobacter terricola</name>
    <dbReference type="NCBI Taxonomy" id="2547396"/>
    <lineage>
        <taxon>Bacteria</taxon>
        <taxon>Bacillati</taxon>
        <taxon>Actinomycetota</taxon>
        <taxon>Actinomycetes</taxon>
        <taxon>Micrococcales</taxon>
        <taxon>Micrococcaceae</taxon>
        <taxon>Arthrobacter</taxon>
    </lineage>
</organism>
<dbReference type="NCBIfam" id="TIGR03848">
    <property type="entry name" value="MSMEG_4193"/>
    <property type="match status" value="1"/>
</dbReference>
<dbReference type="AlphaFoldDB" id="A0A4R5K5S2"/>
<keyword evidence="2" id="KW-1185">Reference proteome</keyword>
<dbReference type="GO" id="GO:0016791">
    <property type="term" value="F:phosphatase activity"/>
    <property type="evidence" value="ECO:0007669"/>
    <property type="project" value="TreeGrafter"/>
</dbReference>
<dbReference type="SUPFAM" id="SSF53254">
    <property type="entry name" value="Phosphoglycerate mutase-like"/>
    <property type="match status" value="1"/>
</dbReference>
<dbReference type="SMART" id="SM00855">
    <property type="entry name" value="PGAM"/>
    <property type="match status" value="1"/>
</dbReference>
<evidence type="ECO:0000313" key="2">
    <source>
        <dbReference type="Proteomes" id="UP000295511"/>
    </source>
</evidence>
<dbReference type="Proteomes" id="UP000295511">
    <property type="component" value="Unassembled WGS sequence"/>
</dbReference>
<dbReference type="InterPro" id="IPR050275">
    <property type="entry name" value="PGM_Phosphatase"/>
</dbReference>
<evidence type="ECO:0000313" key="1">
    <source>
        <dbReference type="EMBL" id="TDF85371.1"/>
    </source>
</evidence>
<gene>
    <name evidence="1" type="ORF">E1809_25885</name>
</gene>
<reference evidence="1 2" key="1">
    <citation type="submission" date="2019-03" db="EMBL/GenBank/DDBJ databases">
        <title>Whole genome sequence of Arthrobacter sp JH1-1.</title>
        <authorList>
            <person name="Trinh H.N."/>
        </authorList>
    </citation>
    <scope>NUCLEOTIDE SEQUENCE [LARGE SCALE GENOMIC DNA]</scope>
    <source>
        <strain evidence="1 2">JH1-1</strain>
    </source>
</reference>
<dbReference type="GO" id="GO:0005737">
    <property type="term" value="C:cytoplasm"/>
    <property type="evidence" value="ECO:0007669"/>
    <property type="project" value="TreeGrafter"/>
</dbReference>
<dbReference type="EMBL" id="SMRU01000068">
    <property type="protein sequence ID" value="TDF85371.1"/>
    <property type="molecule type" value="Genomic_DNA"/>
</dbReference>
<dbReference type="RefSeq" id="WP_133207102.1">
    <property type="nucleotide sequence ID" value="NZ_SMRU01000068.1"/>
</dbReference>
<dbReference type="PANTHER" id="PTHR48100">
    <property type="entry name" value="BROAD-SPECIFICITY PHOSPHATASE YOR283W-RELATED"/>
    <property type="match status" value="1"/>
</dbReference>
<proteinExistence type="predicted"/>
<comment type="caution">
    <text evidence="1">The sequence shown here is derived from an EMBL/GenBank/DDBJ whole genome shotgun (WGS) entry which is preliminary data.</text>
</comment>
<dbReference type="Gene3D" id="3.40.50.1240">
    <property type="entry name" value="Phosphoglycerate mutase-like"/>
    <property type="match status" value="1"/>
</dbReference>
<dbReference type="OrthoDB" id="4120859at2"/>
<sequence>MATVILVRHGRTTANAAGLLAGRAVGIRLDQVGRDQAALTGNRLAAVPVVGVVSSPLERCQQTARLILDRQSGTPHAPVDPDLTECDYGQWQGRKLDDLATEELWPVVQSHPSTVVFPEGESIAAMQARSVAAIRRHDAAFEAGYGPGAVWVAVSHGDVIKSILADALGMHLDLFQRINVGPASVSIVHYGADRPSVYATNTDAGDLSWLSNGIVSSDSAVGGGSGHETPRTSCA</sequence>
<dbReference type="Pfam" id="PF00300">
    <property type="entry name" value="His_Phos_1"/>
    <property type="match status" value="1"/>
</dbReference>
<dbReference type="InterPro" id="IPR029033">
    <property type="entry name" value="His_PPase_superfam"/>
</dbReference>
<accession>A0A4R5K5S2</accession>
<protein>
    <submittedName>
        <fullName evidence="1">MSMEG_4193 family putative phosphomutase</fullName>
    </submittedName>
</protein>
<dbReference type="CDD" id="cd07067">
    <property type="entry name" value="HP_PGM_like"/>
    <property type="match status" value="1"/>
</dbReference>
<dbReference type="InterPro" id="IPR022492">
    <property type="entry name" value="Phosphomutase_MSMEG4193_put"/>
</dbReference>